<evidence type="ECO:0008006" key="4">
    <source>
        <dbReference type="Google" id="ProtNLM"/>
    </source>
</evidence>
<dbReference type="EMBL" id="JH159153">
    <property type="protein sequence ID" value="EGZ22297.1"/>
    <property type="molecule type" value="Genomic_DNA"/>
</dbReference>
<evidence type="ECO:0000313" key="2">
    <source>
        <dbReference type="EMBL" id="EGZ22297.1"/>
    </source>
</evidence>
<dbReference type="InParanoid" id="G4Z4W8"/>
<dbReference type="OMA" id="NTQKEWI"/>
<protein>
    <recommendedName>
        <fullName evidence="4">PiggyBac transposable element-derived protein 4 C-terminal zinc-ribbon domain-containing protein</fullName>
    </recommendedName>
</protein>
<dbReference type="Proteomes" id="UP000002640">
    <property type="component" value="Unassembled WGS sequence"/>
</dbReference>
<feature type="region of interest" description="Disordered" evidence="1">
    <location>
        <begin position="162"/>
        <end position="194"/>
    </location>
</feature>
<dbReference type="GeneID" id="20649619"/>
<gene>
    <name evidence="2" type="ORF">PHYSODRAFT_354453</name>
</gene>
<name>G4Z4W8_PHYSP</name>
<keyword evidence="3" id="KW-1185">Reference proteome</keyword>
<dbReference type="AlphaFoldDB" id="G4Z4W8"/>
<proteinExistence type="predicted"/>
<dbReference type="KEGG" id="psoj:PHYSODRAFT_354453"/>
<accession>G4Z4W8</accession>
<dbReference type="RefSeq" id="XP_009525014.1">
    <property type="nucleotide sequence ID" value="XM_009526719.1"/>
</dbReference>
<evidence type="ECO:0000256" key="1">
    <source>
        <dbReference type="SAM" id="MobiDB-lite"/>
    </source>
</evidence>
<reference evidence="2 3" key="1">
    <citation type="journal article" date="2006" name="Science">
        <title>Phytophthora genome sequences uncover evolutionary origins and mechanisms of pathogenesis.</title>
        <authorList>
            <person name="Tyler B.M."/>
            <person name="Tripathy S."/>
            <person name="Zhang X."/>
            <person name="Dehal P."/>
            <person name="Jiang R.H."/>
            <person name="Aerts A."/>
            <person name="Arredondo F.D."/>
            <person name="Baxter L."/>
            <person name="Bensasson D."/>
            <person name="Beynon J.L."/>
            <person name="Chapman J."/>
            <person name="Damasceno C.M."/>
            <person name="Dorrance A.E."/>
            <person name="Dou D."/>
            <person name="Dickerman A.W."/>
            <person name="Dubchak I.L."/>
            <person name="Garbelotto M."/>
            <person name="Gijzen M."/>
            <person name="Gordon S.G."/>
            <person name="Govers F."/>
            <person name="Grunwald N.J."/>
            <person name="Huang W."/>
            <person name="Ivors K.L."/>
            <person name="Jones R.W."/>
            <person name="Kamoun S."/>
            <person name="Krampis K."/>
            <person name="Lamour K.H."/>
            <person name="Lee M.K."/>
            <person name="McDonald W.H."/>
            <person name="Medina M."/>
            <person name="Meijer H.J."/>
            <person name="Nordberg E.K."/>
            <person name="Maclean D.J."/>
            <person name="Ospina-Giraldo M.D."/>
            <person name="Morris P.F."/>
            <person name="Phuntumart V."/>
            <person name="Putnam N.H."/>
            <person name="Rash S."/>
            <person name="Rose J.K."/>
            <person name="Sakihama Y."/>
            <person name="Salamov A.A."/>
            <person name="Savidor A."/>
            <person name="Scheuring C.F."/>
            <person name="Smith B.M."/>
            <person name="Sobral B.W."/>
            <person name="Terry A."/>
            <person name="Torto-Alalibo T.A."/>
            <person name="Win J."/>
            <person name="Xu Z."/>
            <person name="Zhang H."/>
            <person name="Grigoriev I.V."/>
            <person name="Rokhsar D.S."/>
            <person name="Boore J.L."/>
        </authorList>
    </citation>
    <scope>NUCLEOTIDE SEQUENCE [LARGE SCALE GENOMIC DNA]</scope>
    <source>
        <strain evidence="2 3">P6497</strain>
    </source>
</reference>
<evidence type="ECO:0000313" key="3">
    <source>
        <dbReference type="Proteomes" id="UP000002640"/>
    </source>
</evidence>
<organism evidence="2 3">
    <name type="scientific">Phytophthora sojae (strain P6497)</name>
    <name type="common">Soybean stem and root rot agent</name>
    <name type="synonym">Phytophthora megasperma f. sp. glycines</name>
    <dbReference type="NCBI Taxonomy" id="1094619"/>
    <lineage>
        <taxon>Eukaryota</taxon>
        <taxon>Sar</taxon>
        <taxon>Stramenopiles</taxon>
        <taxon>Oomycota</taxon>
        <taxon>Peronosporomycetes</taxon>
        <taxon>Peronosporales</taxon>
        <taxon>Peronosporaceae</taxon>
        <taxon>Phytophthora</taxon>
    </lineage>
</organism>
<sequence length="212" mass="24471">MDSTLCTSYKSYQKYRQNLPSFGAFCRDAAVALSQRPVVQQPLRPVEENTIETSVIEMGHSFSYNKRKFFNTQKEWIDLRLSKRNTHRSIRIVNATQLRCVLCCRSNHDIENRNHSRQGFKTSFECDVCKVTLCRAKRWAGGQSCFDKFHNAPTLPDPCQVPDELISTKSNENRAPPPSRKRSTSLDPPNRRTPTVRLANKARRRSLRLQLA</sequence>